<feature type="compositionally biased region" description="Basic residues" evidence="1">
    <location>
        <begin position="244"/>
        <end position="255"/>
    </location>
</feature>
<proteinExistence type="predicted"/>
<evidence type="ECO:0000313" key="2">
    <source>
        <dbReference type="EMBL" id="QBZ61098.1"/>
    </source>
</evidence>
<protein>
    <submittedName>
        <fullName evidence="2">Uncharacterized protein</fullName>
    </submittedName>
</protein>
<gene>
    <name evidence="2" type="ORF">PoMZ_08044</name>
</gene>
<dbReference type="VEuPathDB" id="FungiDB:M_BR32_EuGene_00039541"/>
<dbReference type="Proteomes" id="UP000294847">
    <property type="component" value="Chromosome 4"/>
</dbReference>
<evidence type="ECO:0000256" key="1">
    <source>
        <dbReference type="SAM" id="MobiDB-lite"/>
    </source>
</evidence>
<feature type="region of interest" description="Disordered" evidence="1">
    <location>
        <begin position="240"/>
        <end position="282"/>
    </location>
</feature>
<feature type="compositionally biased region" description="Basic and acidic residues" evidence="1">
    <location>
        <begin position="265"/>
        <end position="282"/>
    </location>
</feature>
<feature type="compositionally biased region" description="Basic residues" evidence="1">
    <location>
        <begin position="183"/>
        <end position="192"/>
    </location>
</feature>
<evidence type="ECO:0000313" key="3">
    <source>
        <dbReference type="Proteomes" id="UP000294847"/>
    </source>
</evidence>
<feature type="compositionally biased region" description="Basic residues" evidence="1">
    <location>
        <begin position="126"/>
        <end position="135"/>
    </location>
</feature>
<feature type="region of interest" description="Disordered" evidence="1">
    <location>
        <begin position="53"/>
        <end position="139"/>
    </location>
</feature>
<feature type="region of interest" description="Disordered" evidence="1">
    <location>
        <begin position="174"/>
        <end position="201"/>
    </location>
</feature>
<dbReference type="EMBL" id="CP034207">
    <property type="protein sequence ID" value="QBZ61098.1"/>
    <property type="molecule type" value="Genomic_DNA"/>
</dbReference>
<feature type="compositionally biased region" description="Basic and acidic residues" evidence="1">
    <location>
        <begin position="112"/>
        <end position="125"/>
    </location>
</feature>
<reference evidence="2 3" key="1">
    <citation type="journal article" date="2019" name="Mol. Biol. Evol.">
        <title>Blast fungal genomes show frequent chromosomal changes, gene gains and losses, and effector gene turnover.</title>
        <authorList>
            <person name="Gomez Luciano L.B."/>
            <person name="Jason Tsai I."/>
            <person name="Chuma I."/>
            <person name="Tosa Y."/>
            <person name="Chen Y.H."/>
            <person name="Li J.Y."/>
            <person name="Li M.Y."/>
            <person name="Jade Lu M.Y."/>
            <person name="Nakayashiki H."/>
            <person name="Li W.H."/>
        </authorList>
    </citation>
    <scope>NUCLEOTIDE SEQUENCE [LARGE SCALE GENOMIC DNA]</scope>
    <source>
        <strain evidence="2">MZ5-1-6</strain>
    </source>
</reference>
<dbReference type="AlphaFoldDB" id="A0A4V1C6U4"/>
<accession>A0A4V1C6U4</accession>
<name>A0A4V1C6U4_PYROR</name>
<sequence>MSLRDVEPEISPPICITLGDQGLYVRHPYRVAYRHLNASEMSRYDREDDGYFRHDRYASSNGGGHLHPPSSHQRPRSMPPVPGELVRGGGGGVPLMSSASTRYVSRSRSRSRRDVSRSRSRSRDRNRGHHHHHHHNPIDHAEHALKHTFTSSNSGIGVGLLGAVVGGLAARHITEASSSSSRQGHHHHHHHGSSQQEKKEHDARLLVSTLVGAAVGGLGANALERRIEHNRDKKIEREEEWRGRDRRVARRRSRPLPREGLNSDYYRDHPSSPDFERDHVYDDRGSRRNLEYY</sequence>
<organism evidence="2 3">
    <name type="scientific">Pyricularia oryzae</name>
    <name type="common">Rice blast fungus</name>
    <name type="synonym">Magnaporthe oryzae</name>
    <dbReference type="NCBI Taxonomy" id="318829"/>
    <lineage>
        <taxon>Eukaryota</taxon>
        <taxon>Fungi</taxon>
        <taxon>Dikarya</taxon>
        <taxon>Ascomycota</taxon>
        <taxon>Pezizomycotina</taxon>
        <taxon>Sordariomycetes</taxon>
        <taxon>Sordariomycetidae</taxon>
        <taxon>Magnaporthales</taxon>
        <taxon>Pyriculariaceae</taxon>
        <taxon>Pyricularia</taxon>
    </lineage>
</organism>